<sequence>MKKLIYISIVLLNFYNLSAQLKTDAVSIFKMHLFLNNKNVKFRGMDSTVVKNDSLYKTFTDVINLKLDTLKIKGSFNLTTSVFAPKFAFYKISLNDRENKDFTNNISYKRNLTSGEDQFLGIFSGVFTSFILAINRETGESYRLIGFDTNDFLGFLSDFKEEYKEKDGNIISTNNFLKNYQVEGIDFKCLYEGLKSDKIERKKYPCLQRVSDPIWIK</sequence>
<reference evidence="2 3" key="1">
    <citation type="journal article" date="2011" name="Appl. Environ. Microbiol.">
        <title>Complete genome sequence of the fish pathogen Flavobacterium branchiophilum.</title>
        <authorList>
            <consortium name="1:IP"/>
            <consortium name="Microbial Evolutionary Genomics,F-75015 Paris"/>
            <consortium name="France 2:CNRS"/>
            <consortium name="URA2171"/>
            <consortium name="F-75015 Paris,France 3:Unite de Virologie et Immunologie Mol."/>
            <consortium name="INRA,78352 Jouy en Josas Cedex"/>
            <consortium name="France. 4:Unite de Mathemathique"/>
            <consortium name="Informatique et Genome,INRA"/>
            <consortium name="78352 Jouy en Josas Cedex"/>
            <consortium name="France. 5:CEA/Genoscope"/>
            <consortium name="Evry"/>
            <consortium name="France"/>
            <person name="Touchon M."/>
            <person name="Barbier P."/>
            <person name="Bernardet J.F."/>
            <person name="Loux V."/>
            <person name="Vacherie B."/>
            <person name="Barbe V."/>
            <person name="Rocha E.P."/>
            <person name="Duchaud E."/>
        </authorList>
    </citation>
    <scope>NUCLEOTIDE SEQUENCE [LARGE SCALE GENOMIC DNA]</scope>
    <source>
        <strain evidence="2 3">FL-15</strain>
    </source>
</reference>
<keyword evidence="3" id="KW-1185">Reference proteome</keyword>
<dbReference type="Proteomes" id="UP000009186">
    <property type="component" value="Chromosome"/>
</dbReference>
<dbReference type="EMBL" id="FQ859183">
    <property type="protein sequence ID" value="CCB70037.1"/>
    <property type="molecule type" value="Genomic_DNA"/>
</dbReference>
<evidence type="ECO:0000313" key="2">
    <source>
        <dbReference type="EMBL" id="CCB70037.1"/>
    </source>
</evidence>
<evidence type="ECO:0000313" key="3">
    <source>
        <dbReference type="Proteomes" id="UP000009186"/>
    </source>
</evidence>
<dbReference type="HOGENOM" id="CLU_1270743_0_0_10"/>
<proteinExistence type="predicted"/>
<dbReference type="KEGG" id="fbr:FBFL15_2001"/>
<evidence type="ECO:0000256" key="1">
    <source>
        <dbReference type="SAM" id="SignalP"/>
    </source>
</evidence>
<feature type="chain" id="PRO_5003441000" evidence="1">
    <location>
        <begin position="20"/>
        <end position="217"/>
    </location>
</feature>
<keyword evidence="1" id="KW-0732">Signal</keyword>
<protein>
    <submittedName>
        <fullName evidence="2">Uncharacterized protein</fullName>
    </submittedName>
</protein>
<dbReference type="RefSeq" id="WP_014084502.1">
    <property type="nucleotide sequence ID" value="NC_016001.1"/>
</dbReference>
<name>G2Z282_FLABF</name>
<accession>G2Z282</accession>
<gene>
    <name evidence="2" type="ordered locus">FBFL15_2001</name>
</gene>
<organism evidence="2 3">
    <name type="scientific">Flavobacterium branchiophilum (strain FL-15)</name>
    <dbReference type="NCBI Taxonomy" id="1034807"/>
    <lineage>
        <taxon>Bacteria</taxon>
        <taxon>Pseudomonadati</taxon>
        <taxon>Bacteroidota</taxon>
        <taxon>Flavobacteriia</taxon>
        <taxon>Flavobacteriales</taxon>
        <taxon>Flavobacteriaceae</taxon>
        <taxon>Flavobacterium</taxon>
    </lineage>
</organism>
<feature type="signal peptide" evidence="1">
    <location>
        <begin position="1"/>
        <end position="19"/>
    </location>
</feature>
<dbReference type="AlphaFoldDB" id="G2Z282"/>